<feature type="region of interest" description="Disordered" evidence="3">
    <location>
        <begin position="1"/>
        <end position="23"/>
    </location>
</feature>
<evidence type="ECO:0000256" key="4">
    <source>
        <dbReference type="SAM" id="Phobius"/>
    </source>
</evidence>
<dbReference type="InterPro" id="IPR058792">
    <property type="entry name" value="Beta-barrel_RND_2"/>
</dbReference>
<gene>
    <name evidence="7" type="ordered locus">Adeh_4154</name>
</gene>
<dbReference type="SUPFAM" id="SSF111369">
    <property type="entry name" value="HlyD-like secretion proteins"/>
    <property type="match status" value="1"/>
</dbReference>
<dbReference type="KEGG" id="ade:Adeh_4154"/>
<dbReference type="InterPro" id="IPR058625">
    <property type="entry name" value="MdtA-like_BSH"/>
</dbReference>
<feature type="transmembrane region" description="Helical" evidence="4">
    <location>
        <begin position="39"/>
        <end position="56"/>
    </location>
</feature>
<dbReference type="NCBIfam" id="TIGR01730">
    <property type="entry name" value="RND_mfp"/>
    <property type="match status" value="1"/>
</dbReference>
<comment type="similarity">
    <text evidence="1">Belongs to the membrane fusion protein (MFP) (TC 8.A.1) family.</text>
</comment>
<dbReference type="Pfam" id="PF25954">
    <property type="entry name" value="Beta-barrel_RND_2"/>
    <property type="match status" value="1"/>
</dbReference>
<feature type="domain" description="CusB-like beta-barrel" evidence="6">
    <location>
        <begin position="257"/>
        <end position="336"/>
    </location>
</feature>
<dbReference type="OrthoDB" id="9806939at2"/>
<dbReference type="HOGENOM" id="CLU_018816_14_1_7"/>
<feature type="domain" description="Multidrug resistance protein MdtA-like barrel-sandwich hybrid" evidence="5">
    <location>
        <begin position="92"/>
        <end position="243"/>
    </location>
</feature>
<evidence type="ECO:0000313" key="7">
    <source>
        <dbReference type="EMBL" id="ABC83918.1"/>
    </source>
</evidence>
<dbReference type="EMBL" id="CP000251">
    <property type="protein sequence ID" value="ABC83918.1"/>
    <property type="molecule type" value="Genomic_DNA"/>
</dbReference>
<dbReference type="InterPro" id="IPR006143">
    <property type="entry name" value="RND_pump_MFP"/>
</dbReference>
<dbReference type="GO" id="GO:1990281">
    <property type="term" value="C:efflux pump complex"/>
    <property type="evidence" value="ECO:0007669"/>
    <property type="project" value="TreeGrafter"/>
</dbReference>
<keyword evidence="4" id="KW-0472">Membrane</keyword>
<reference evidence="7" key="1">
    <citation type="submission" date="2006-01" db="EMBL/GenBank/DDBJ databases">
        <title>Complete sequence of Anaeromyxobacter dehalogenans 2CP-C.</title>
        <authorList>
            <consortium name="US DOE Joint Genome Institute"/>
            <person name="Copeland A."/>
            <person name="Lucas S."/>
            <person name="Lapidus A."/>
            <person name="Barry K."/>
            <person name="Detter J.C."/>
            <person name="Glavina T."/>
            <person name="Hammon N."/>
            <person name="Israni S."/>
            <person name="Pitluck S."/>
            <person name="Brettin T."/>
            <person name="Bruce D."/>
            <person name="Han C."/>
            <person name="Tapia R."/>
            <person name="Gilna P."/>
            <person name="Kiss H."/>
            <person name="Schmutz J."/>
            <person name="Larimer F."/>
            <person name="Land M."/>
            <person name="Kyrpides N."/>
            <person name="Anderson I."/>
            <person name="Sanford R.A."/>
            <person name="Ritalahti K.M."/>
            <person name="Thomas H.S."/>
            <person name="Kirby J.R."/>
            <person name="Zhulin I.B."/>
            <person name="Loeffler F.E."/>
            <person name="Richardson P."/>
        </authorList>
    </citation>
    <scope>NUCLEOTIDE SEQUENCE</scope>
    <source>
        <strain evidence="7">2CP-C</strain>
    </source>
</reference>
<keyword evidence="4" id="KW-1133">Transmembrane helix</keyword>
<keyword evidence="4" id="KW-0812">Transmembrane</keyword>
<dbReference type="RefSeq" id="WP_011423200.1">
    <property type="nucleotide sequence ID" value="NC_007760.1"/>
</dbReference>
<accession>Q2IH57</accession>
<feature type="region of interest" description="Disordered" evidence="3">
    <location>
        <begin position="354"/>
        <end position="381"/>
    </location>
</feature>
<dbReference type="Proteomes" id="UP000001935">
    <property type="component" value="Chromosome"/>
</dbReference>
<evidence type="ECO:0000256" key="2">
    <source>
        <dbReference type="SAM" id="Coils"/>
    </source>
</evidence>
<evidence type="ECO:0000313" key="8">
    <source>
        <dbReference type="Proteomes" id="UP000001935"/>
    </source>
</evidence>
<dbReference type="PANTHER" id="PTHR30469">
    <property type="entry name" value="MULTIDRUG RESISTANCE PROTEIN MDTA"/>
    <property type="match status" value="1"/>
</dbReference>
<organism evidence="7 8">
    <name type="scientific">Anaeromyxobacter dehalogenans (strain 2CP-C)</name>
    <dbReference type="NCBI Taxonomy" id="290397"/>
    <lineage>
        <taxon>Bacteria</taxon>
        <taxon>Pseudomonadati</taxon>
        <taxon>Myxococcota</taxon>
        <taxon>Myxococcia</taxon>
        <taxon>Myxococcales</taxon>
        <taxon>Cystobacterineae</taxon>
        <taxon>Anaeromyxobacteraceae</taxon>
        <taxon>Anaeromyxobacter</taxon>
    </lineage>
</organism>
<dbReference type="Gene3D" id="2.40.50.100">
    <property type="match status" value="1"/>
</dbReference>
<evidence type="ECO:0000256" key="1">
    <source>
        <dbReference type="ARBA" id="ARBA00009477"/>
    </source>
</evidence>
<dbReference type="AlphaFoldDB" id="Q2IH57"/>
<dbReference type="STRING" id="290397.Adeh_4154"/>
<evidence type="ECO:0000259" key="5">
    <source>
        <dbReference type="Pfam" id="PF25917"/>
    </source>
</evidence>
<dbReference type="Gene3D" id="1.10.287.470">
    <property type="entry name" value="Helix hairpin bin"/>
    <property type="match status" value="1"/>
</dbReference>
<dbReference type="Pfam" id="PF25917">
    <property type="entry name" value="BSH_RND"/>
    <property type="match status" value="1"/>
</dbReference>
<protein>
    <submittedName>
        <fullName evidence="7">Secretion protein HlyD</fullName>
    </submittedName>
</protein>
<evidence type="ECO:0000256" key="3">
    <source>
        <dbReference type="SAM" id="MobiDB-lite"/>
    </source>
</evidence>
<name>Q2IH57_ANADE</name>
<proteinExistence type="inferred from homology"/>
<keyword evidence="2" id="KW-0175">Coiled coil</keyword>
<dbReference type="Gene3D" id="2.40.30.170">
    <property type="match status" value="1"/>
</dbReference>
<evidence type="ECO:0000259" key="6">
    <source>
        <dbReference type="Pfam" id="PF25954"/>
    </source>
</evidence>
<dbReference type="Gene3D" id="2.40.420.20">
    <property type="match status" value="1"/>
</dbReference>
<feature type="coiled-coil region" evidence="2">
    <location>
        <begin position="138"/>
        <end position="172"/>
    </location>
</feature>
<sequence>MATQNPLPMPSPDHAAPAPEGPVLAALPPQPRMSWGKRIVAGLFVVAVVAITVSALRPKPPPPIGIQAVAAKRGPITRLVTAAGKLQAATEVKLSANVSGDLLELDAHEGDLVKKGQVLGKVDSRRYTAQVAQQTAARASAAADVELEKVKVAQLEQELARVERLVKTGNASAAELDTARSNLGAERARQQAAVERVAQADAALSEARHALSLTTLASPIDGVITKRQKTAGERVRGSDLSEDVVLIISTLSKMEAKIEVGEHEVVYVKEGDTAEVEIDAFPDQKFPATVVEVARNATVKNQGTEGEVTTFFVRLALDHPVQNALPGMSAQASIATDTRASAVVVPIQAVTVRPERELTGAGPAPEGPPTPAQGAGQKKAKRDPLRKVVFVIEDGVAKIRPVETGLASDTELEITSGLKEGEKVVEGPYRVLSRELADGKRVVEEPLGGKPGAGGKKG</sequence>
<dbReference type="eggNOG" id="COG0845">
    <property type="taxonomic scope" value="Bacteria"/>
</dbReference>
<dbReference type="GO" id="GO:0015562">
    <property type="term" value="F:efflux transmembrane transporter activity"/>
    <property type="evidence" value="ECO:0007669"/>
    <property type="project" value="TreeGrafter"/>
</dbReference>
<dbReference type="PANTHER" id="PTHR30469:SF33">
    <property type="entry name" value="SLR1207 PROTEIN"/>
    <property type="match status" value="1"/>
</dbReference>